<reference evidence="2" key="1">
    <citation type="journal article" date="2012" name="Proc. Natl. Acad. Sci. U.S.A.">
        <title>Antigenic diversity is generated by distinct evolutionary mechanisms in African trypanosome species.</title>
        <authorList>
            <person name="Jackson A.P."/>
            <person name="Berry A."/>
            <person name="Aslett M."/>
            <person name="Allison H.C."/>
            <person name="Burton P."/>
            <person name="Vavrova-Anderson J."/>
            <person name="Brown R."/>
            <person name="Browne H."/>
            <person name="Corton N."/>
            <person name="Hauser H."/>
            <person name="Gamble J."/>
            <person name="Gilderthorp R."/>
            <person name="Marcello L."/>
            <person name="McQuillan J."/>
            <person name="Otto T.D."/>
            <person name="Quail M.A."/>
            <person name="Sanders M.J."/>
            <person name="van Tonder A."/>
            <person name="Ginger M.L."/>
            <person name="Field M.C."/>
            <person name="Barry J.D."/>
            <person name="Hertz-Fowler C."/>
            <person name="Berriman M."/>
        </authorList>
    </citation>
    <scope>NUCLEOTIDE SEQUENCE</scope>
    <source>
        <strain evidence="2">IL3000</strain>
    </source>
</reference>
<dbReference type="AlphaFoldDB" id="G0USA4"/>
<proteinExistence type="predicted"/>
<evidence type="ECO:0000313" key="2">
    <source>
        <dbReference type="EMBL" id="CCC92267.1"/>
    </source>
</evidence>
<feature type="region of interest" description="Disordered" evidence="1">
    <location>
        <begin position="1"/>
        <end position="67"/>
    </location>
</feature>
<accession>G0USA4</accession>
<dbReference type="EMBL" id="HE575321">
    <property type="protein sequence ID" value="CCC92267.1"/>
    <property type="molecule type" value="Genomic_DNA"/>
</dbReference>
<evidence type="ECO:0000256" key="1">
    <source>
        <dbReference type="SAM" id="MobiDB-lite"/>
    </source>
</evidence>
<sequence>MKGILSHKATTEISSDSPRVGKEAPCENLFSIERSEEPVAITHPPAIPEGARGSLFISPAPDGRNRPKNIAGMWQQSGSAGCRKGPRDAVDALADALLHPSLKPM</sequence>
<gene>
    <name evidence="2" type="ORF">TCIL3000_8_4890</name>
</gene>
<name>G0USA4_TRYCI</name>
<organism evidence="2">
    <name type="scientific">Trypanosoma congolense (strain IL3000)</name>
    <dbReference type="NCBI Taxonomy" id="1068625"/>
    <lineage>
        <taxon>Eukaryota</taxon>
        <taxon>Discoba</taxon>
        <taxon>Euglenozoa</taxon>
        <taxon>Kinetoplastea</taxon>
        <taxon>Metakinetoplastina</taxon>
        <taxon>Trypanosomatida</taxon>
        <taxon>Trypanosomatidae</taxon>
        <taxon>Trypanosoma</taxon>
        <taxon>Nannomonas</taxon>
    </lineage>
</organism>
<protein>
    <submittedName>
        <fullName evidence="2">Uncharacterized protein</fullName>
    </submittedName>
</protein>